<keyword evidence="2" id="KW-1185">Reference proteome</keyword>
<name>A0A317KUD8_9BACI</name>
<dbReference type="AlphaFoldDB" id="A0A317KUD8"/>
<dbReference type="Proteomes" id="UP000245624">
    <property type="component" value="Unassembled WGS sequence"/>
</dbReference>
<proteinExistence type="predicted"/>
<dbReference type="Gene3D" id="2.40.128.20">
    <property type="match status" value="1"/>
</dbReference>
<dbReference type="Pfam" id="PF09148">
    <property type="entry name" value="DUF1934"/>
    <property type="match status" value="1"/>
</dbReference>
<sequence length="144" mass="17002">MNKTPVSITMTMEIIDDDNKEITVTEEKGLLMEKNQMTVLTFSEQNEYNERTDSFITIQPDKVSVKRSGAVSMHQKFTEKQRTENVYRHQFGTMHMETMTEQIQYQQLEKKRNGKLFISYTTSLNGADPRRHRLTIQFSQEDNR</sequence>
<protein>
    <submittedName>
        <fullName evidence="1">DUF1934 domain-containing protein</fullName>
    </submittedName>
</protein>
<dbReference type="EMBL" id="QGTD01000019">
    <property type="protein sequence ID" value="PWU67015.1"/>
    <property type="molecule type" value="Genomic_DNA"/>
</dbReference>
<dbReference type="SUPFAM" id="SSF50814">
    <property type="entry name" value="Lipocalins"/>
    <property type="match status" value="1"/>
</dbReference>
<dbReference type="InterPro" id="IPR012674">
    <property type="entry name" value="Calycin"/>
</dbReference>
<evidence type="ECO:0000313" key="2">
    <source>
        <dbReference type="Proteomes" id="UP000245624"/>
    </source>
</evidence>
<dbReference type="OrthoDB" id="2352933at2"/>
<accession>A0A317KUD8</accession>
<reference evidence="1 2" key="1">
    <citation type="submission" date="2018-05" db="EMBL/GenBank/DDBJ databases">
        <title>Genomic analysis of Gracilibacillus dipsosauri DD1 reveals novel features of a salt-tolerant amylase.</title>
        <authorList>
            <person name="Deutch C.E."/>
            <person name="Yang S."/>
        </authorList>
    </citation>
    <scope>NUCLEOTIDE SEQUENCE [LARGE SCALE GENOMIC DNA]</scope>
    <source>
        <strain evidence="1 2">DD1</strain>
    </source>
</reference>
<comment type="caution">
    <text evidence="1">The sequence shown here is derived from an EMBL/GenBank/DDBJ whole genome shotgun (WGS) entry which is preliminary data.</text>
</comment>
<dbReference type="InterPro" id="IPR015231">
    <property type="entry name" value="DUF1934"/>
</dbReference>
<evidence type="ECO:0000313" key="1">
    <source>
        <dbReference type="EMBL" id="PWU67015.1"/>
    </source>
</evidence>
<gene>
    <name evidence="1" type="ORF">DLJ74_17485</name>
</gene>
<dbReference type="RefSeq" id="WP_054788792.1">
    <property type="nucleotide sequence ID" value="NZ_QGTD01000019.1"/>
</dbReference>
<organism evidence="1 2">
    <name type="scientific">Gracilibacillus dipsosauri</name>
    <dbReference type="NCBI Taxonomy" id="178340"/>
    <lineage>
        <taxon>Bacteria</taxon>
        <taxon>Bacillati</taxon>
        <taxon>Bacillota</taxon>
        <taxon>Bacilli</taxon>
        <taxon>Bacillales</taxon>
        <taxon>Bacillaceae</taxon>
        <taxon>Gracilibacillus</taxon>
    </lineage>
</organism>